<gene>
    <name evidence="3" type="ORF">ACFS5M_02625</name>
</gene>
<name>A0ABW5WKY7_9FLAO</name>
<dbReference type="Gene3D" id="2.160.20.120">
    <property type="match status" value="1"/>
</dbReference>
<evidence type="ECO:0000256" key="1">
    <source>
        <dbReference type="SAM" id="SignalP"/>
    </source>
</evidence>
<protein>
    <submittedName>
        <fullName evidence="3">Head GIN domain-containing protein</fullName>
    </submittedName>
</protein>
<dbReference type="Pfam" id="PF10988">
    <property type="entry name" value="DUF2807"/>
    <property type="match status" value="1"/>
</dbReference>
<feature type="chain" id="PRO_5047070204" evidence="1">
    <location>
        <begin position="21"/>
        <end position="225"/>
    </location>
</feature>
<keyword evidence="4" id="KW-1185">Reference proteome</keyword>
<dbReference type="InterPro" id="IPR021255">
    <property type="entry name" value="DUF2807"/>
</dbReference>
<comment type="caution">
    <text evidence="3">The sequence shown here is derived from an EMBL/GenBank/DDBJ whole genome shotgun (WGS) entry which is preliminary data.</text>
</comment>
<evidence type="ECO:0000259" key="2">
    <source>
        <dbReference type="Pfam" id="PF10988"/>
    </source>
</evidence>
<organism evidence="3 4">
    <name type="scientific">Lacinutrix iliipiscaria</name>
    <dbReference type="NCBI Taxonomy" id="1230532"/>
    <lineage>
        <taxon>Bacteria</taxon>
        <taxon>Pseudomonadati</taxon>
        <taxon>Bacteroidota</taxon>
        <taxon>Flavobacteriia</taxon>
        <taxon>Flavobacteriales</taxon>
        <taxon>Flavobacteriaceae</taxon>
        <taxon>Lacinutrix</taxon>
    </lineage>
</organism>
<feature type="domain" description="Putative auto-transporter adhesin head GIN" evidence="2">
    <location>
        <begin position="28"/>
        <end position="208"/>
    </location>
</feature>
<evidence type="ECO:0000313" key="4">
    <source>
        <dbReference type="Proteomes" id="UP001597533"/>
    </source>
</evidence>
<feature type="signal peptide" evidence="1">
    <location>
        <begin position="1"/>
        <end position="20"/>
    </location>
</feature>
<reference evidence="4" key="1">
    <citation type="journal article" date="2019" name="Int. J. Syst. Evol. Microbiol.">
        <title>The Global Catalogue of Microorganisms (GCM) 10K type strain sequencing project: providing services to taxonomists for standard genome sequencing and annotation.</title>
        <authorList>
            <consortium name="The Broad Institute Genomics Platform"/>
            <consortium name="The Broad Institute Genome Sequencing Center for Infectious Disease"/>
            <person name="Wu L."/>
            <person name="Ma J."/>
        </authorList>
    </citation>
    <scope>NUCLEOTIDE SEQUENCE [LARGE SCALE GENOMIC DNA]</scope>
    <source>
        <strain evidence="4">KCTC 32141</strain>
    </source>
</reference>
<proteinExistence type="predicted"/>
<accession>A0ABW5WKY7</accession>
<sequence length="225" mass="24708">MKTLYSLLLFCLTISLSAQNDQDKVVGEFKEIKVYDRIEVQLIKSDENRVVVSGKNTEDLVIVHKKDILKIRMTLEEAFDGDETTVKVYYTTLEIIDSNEGAVVESNDVIEQFELKVKAQEGGKVRLNVKDLKFFEVKAVSGGSIEASGNSKNQTVDINTGGSYEGEDLITENTKVTIKAAGVAHVNATKDVEAKVRAGGSVYVYGNPENVDKNTVLGGKIIIKE</sequence>
<keyword evidence="1" id="KW-0732">Signal</keyword>
<dbReference type="RefSeq" id="WP_183485376.1">
    <property type="nucleotide sequence ID" value="NZ_JBHUOV010000001.1"/>
</dbReference>
<evidence type="ECO:0000313" key="3">
    <source>
        <dbReference type="EMBL" id="MFD2822546.1"/>
    </source>
</evidence>
<dbReference type="Proteomes" id="UP001597533">
    <property type="component" value="Unassembled WGS sequence"/>
</dbReference>
<dbReference type="EMBL" id="JBHUOV010000001">
    <property type="protein sequence ID" value="MFD2822546.1"/>
    <property type="molecule type" value="Genomic_DNA"/>
</dbReference>